<protein>
    <submittedName>
        <fullName evidence="1">Uncharacterized protein</fullName>
    </submittedName>
</protein>
<dbReference type="EMBL" id="MU970098">
    <property type="protein sequence ID" value="KAK9321457.1"/>
    <property type="molecule type" value="Genomic_DNA"/>
</dbReference>
<gene>
    <name evidence="1" type="ORF">V1517DRAFT_326423</name>
</gene>
<accession>A0ACC3TKP9</accession>
<dbReference type="Proteomes" id="UP001489719">
    <property type="component" value="Unassembled WGS sequence"/>
</dbReference>
<name>A0ACC3TKP9_9ASCO</name>
<proteinExistence type="predicted"/>
<reference evidence="2" key="1">
    <citation type="journal article" date="2024" name="Front. Bioeng. Biotechnol.">
        <title>Genome-scale model development and genomic sequencing of the oleaginous clade Lipomyces.</title>
        <authorList>
            <person name="Czajka J.J."/>
            <person name="Han Y."/>
            <person name="Kim J."/>
            <person name="Mondo S.J."/>
            <person name="Hofstad B.A."/>
            <person name="Robles A."/>
            <person name="Haridas S."/>
            <person name="Riley R."/>
            <person name="LaButti K."/>
            <person name="Pangilinan J."/>
            <person name="Andreopoulos W."/>
            <person name="Lipzen A."/>
            <person name="Yan J."/>
            <person name="Wang M."/>
            <person name="Ng V."/>
            <person name="Grigoriev I.V."/>
            <person name="Spatafora J.W."/>
            <person name="Magnuson J.K."/>
            <person name="Baker S.E."/>
            <person name="Pomraning K.R."/>
        </authorList>
    </citation>
    <scope>NUCLEOTIDE SEQUENCE [LARGE SCALE GENOMIC DNA]</scope>
    <source>
        <strain evidence="2">CBS 10300</strain>
    </source>
</reference>
<evidence type="ECO:0000313" key="1">
    <source>
        <dbReference type="EMBL" id="KAK9321457.1"/>
    </source>
</evidence>
<comment type="caution">
    <text evidence="1">The sequence shown here is derived from an EMBL/GenBank/DDBJ whole genome shotgun (WGS) entry which is preliminary data.</text>
</comment>
<keyword evidence="2" id="KW-1185">Reference proteome</keyword>
<organism evidence="1 2">
    <name type="scientific">Lipomyces orientalis</name>
    <dbReference type="NCBI Taxonomy" id="1233043"/>
    <lineage>
        <taxon>Eukaryota</taxon>
        <taxon>Fungi</taxon>
        <taxon>Dikarya</taxon>
        <taxon>Ascomycota</taxon>
        <taxon>Saccharomycotina</taxon>
        <taxon>Lipomycetes</taxon>
        <taxon>Lipomycetales</taxon>
        <taxon>Lipomycetaceae</taxon>
        <taxon>Lipomyces</taxon>
    </lineage>
</organism>
<sequence length="820" mass="91998">MSRIIVKNLPLNLSEEKFRERFAEHGGVITDCKLMRTRNGTSRRFGFVGFRSAQHAAEAVKYFNRTFIGMAKIEVALAKGINDSTASKTRQEMTKEDSHRPVESNSKVSSKRRKVEREETANMQDPKLREYLLAMRPRANEKTWANDDISGLPMAPMSSAAIVPELKLDNTVTNEEPFETLDKRTSRPYSHKEISTDAEEESILDKGQDEETQPNLAATEISDDEWLRQRRKRIVDAAKPATSPDQEGPSAINEHSTTEMVVENETTLEKGEEEVNLESIQSTRRLFVRNLSYVCSEEDLHELFGQYGKLVEVHVPLDSDTHNSKGFAYILFENSDDACNAYTSLDKQSFQGRLLHVIPSQPKRESKLDELELAKLPLKKQQALKRKAAAAKNQFQWSSLYMNTDAVVGFLAQKMGVTKADLLDPESADAGVRQAMAESHAIDDAKKYFESVGMDLKAFADARAGRSDTVILAKNFPFETTLEELREVFSEHGEVRRILMPPSNTIAVIEMANSPQARAAFAKLAYRRFKSSILYLEKAPKNLLGDNSPFLPVAPSSRNLERAKEVKPSVSELVQLDETEADDQDYSDSIGSTSLFVKNLSFKTRASDLAAVFSPLQDYIRAEVKMKMDPKREGTWLSMGFGFVEFKTKDSAELARKTMTGFVLDGHSLQIKLSTRGSDSGALRAEMRTKTAPKTKIVIKNLPFETTKKDIRQLLGAFGQLRTVRLPKKFDNTARGFAFAEFISAKEAENAMNSLAGVHLLGRRLVLQYASQDATSAEMEIERMQSKVRKQVAGETLASYRLSGKRKFNIDDNNEEGLDA</sequence>
<evidence type="ECO:0000313" key="2">
    <source>
        <dbReference type="Proteomes" id="UP001489719"/>
    </source>
</evidence>